<organism evidence="1">
    <name type="scientific">marine sediment metagenome</name>
    <dbReference type="NCBI Taxonomy" id="412755"/>
    <lineage>
        <taxon>unclassified sequences</taxon>
        <taxon>metagenomes</taxon>
        <taxon>ecological metagenomes</taxon>
    </lineage>
</organism>
<accession>X0TG21</accession>
<sequence>MIYNWDFKYKELIIEMYKEIFTDIEKENFDTSVKFITKDTIAKTIVAID</sequence>
<feature type="non-terminal residue" evidence="1">
    <location>
        <position position="49"/>
    </location>
</feature>
<dbReference type="AlphaFoldDB" id="X0TG21"/>
<comment type="caution">
    <text evidence="1">The sequence shown here is derived from an EMBL/GenBank/DDBJ whole genome shotgun (WGS) entry which is preliminary data.</text>
</comment>
<name>X0TG21_9ZZZZ</name>
<gene>
    <name evidence="1" type="ORF">S01H1_27016</name>
</gene>
<proteinExistence type="predicted"/>
<dbReference type="EMBL" id="BARS01016414">
    <property type="protein sequence ID" value="GAF87087.1"/>
    <property type="molecule type" value="Genomic_DNA"/>
</dbReference>
<protein>
    <submittedName>
        <fullName evidence="1">Uncharacterized protein</fullName>
    </submittedName>
</protein>
<evidence type="ECO:0000313" key="1">
    <source>
        <dbReference type="EMBL" id="GAF87087.1"/>
    </source>
</evidence>
<reference evidence="1" key="1">
    <citation type="journal article" date="2014" name="Front. Microbiol.">
        <title>High frequency of phylogenetically diverse reductive dehalogenase-homologous genes in deep subseafloor sedimentary metagenomes.</title>
        <authorList>
            <person name="Kawai M."/>
            <person name="Futagami T."/>
            <person name="Toyoda A."/>
            <person name="Takaki Y."/>
            <person name="Nishi S."/>
            <person name="Hori S."/>
            <person name="Arai W."/>
            <person name="Tsubouchi T."/>
            <person name="Morono Y."/>
            <person name="Uchiyama I."/>
            <person name="Ito T."/>
            <person name="Fujiyama A."/>
            <person name="Inagaki F."/>
            <person name="Takami H."/>
        </authorList>
    </citation>
    <scope>NUCLEOTIDE SEQUENCE</scope>
    <source>
        <strain evidence="1">Expedition CK06-06</strain>
    </source>
</reference>